<sequence length="369" mass="39889">MITKPKKLLAGSVAAVTAAALLTGVGPAGLPAAQAATGSVKVLRTLVKGQNVPWGLAKLSDNKIVYTERDTHLIRWVNVRTGTFHTIGKIKPARSDPSAGGEGGLLGIAVDPQFSKTHVLYVYYSTAKDNRVARVHYYPNRAPYHQLGRPHVIKAGIPHGLHHNGGQLRFSPGGMLYVTTGDAENTSLPQKKTSLGGKILRITRYGKPAPNNPFKGSSVWSYGHRNVQGLSWDPSGRLWASEFGDRKADELNLIKKGHNYGWPATQGKTSHKGYTSPVAQWGTEVDSPSGIAYTNNTIWMAALKGERLWRIPMHGAKAGTPKAFLVGKYGRIRGVLRLSPGKLLITTSNTDGRATPGRSDDRIIEVSVR</sequence>
<name>A0A917S4H0_9ACTN</name>
<dbReference type="Gene3D" id="2.120.10.30">
    <property type="entry name" value="TolB, C-terminal domain"/>
    <property type="match status" value="1"/>
</dbReference>
<evidence type="ECO:0000259" key="2">
    <source>
        <dbReference type="Pfam" id="PF07995"/>
    </source>
</evidence>
<dbReference type="RefSeq" id="WP_188894551.1">
    <property type="nucleotide sequence ID" value="NZ_BMMZ01000003.1"/>
</dbReference>
<evidence type="ECO:0000256" key="1">
    <source>
        <dbReference type="SAM" id="SignalP"/>
    </source>
</evidence>
<dbReference type="InterPro" id="IPR011041">
    <property type="entry name" value="Quinoprot_gluc/sorb_DH_b-prop"/>
</dbReference>
<keyword evidence="1" id="KW-0732">Signal</keyword>
<dbReference type="PANTHER" id="PTHR19328:SF13">
    <property type="entry name" value="HIPL1 PROTEIN"/>
    <property type="match status" value="1"/>
</dbReference>
<feature type="domain" description="Glucose/Sorbosone dehydrogenase" evidence="2">
    <location>
        <begin position="51"/>
        <end position="353"/>
    </location>
</feature>
<reference evidence="3" key="2">
    <citation type="submission" date="2020-09" db="EMBL/GenBank/DDBJ databases">
        <authorList>
            <person name="Sun Q."/>
            <person name="Zhou Y."/>
        </authorList>
    </citation>
    <scope>NUCLEOTIDE SEQUENCE</scope>
    <source>
        <strain evidence="3">CGMCC 4.7306</strain>
    </source>
</reference>
<protein>
    <submittedName>
        <fullName evidence="3">Oxidoreductase</fullName>
    </submittedName>
</protein>
<feature type="chain" id="PRO_5038350962" evidence="1">
    <location>
        <begin position="29"/>
        <end position="369"/>
    </location>
</feature>
<evidence type="ECO:0000313" key="3">
    <source>
        <dbReference type="EMBL" id="GGL57415.1"/>
    </source>
</evidence>
<dbReference type="AlphaFoldDB" id="A0A917S4H0"/>
<dbReference type="InterPro" id="IPR012938">
    <property type="entry name" value="Glc/Sorbosone_DH"/>
</dbReference>
<dbReference type="EMBL" id="BMMZ01000003">
    <property type="protein sequence ID" value="GGL57415.1"/>
    <property type="molecule type" value="Genomic_DNA"/>
</dbReference>
<comment type="caution">
    <text evidence="3">The sequence shown here is derived from an EMBL/GenBank/DDBJ whole genome shotgun (WGS) entry which is preliminary data.</text>
</comment>
<dbReference type="Proteomes" id="UP000613840">
    <property type="component" value="Unassembled WGS sequence"/>
</dbReference>
<dbReference type="Pfam" id="PF07995">
    <property type="entry name" value="GSDH"/>
    <property type="match status" value="1"/>
</dbReference>
<dbReference type="SUPFAM" id="SSF50952">
    <property type="entry name" value="Soluble quinoprotein glucose dehydrogenase"/>
    <property type="match status" value="1"/>
</dbReference>
<organism evidence="3 4">
    <name type="scientific">Microlunatus endophyticus</name>
    <dbReference type="NCBI Taxonomy" id="1716077"/>
    <lineage>
        <taxon>Bacteria</taxon>
        <taxon>Bacillati</taxon>
        <taxon>Actinomycetota</taxon>
        <taxon>Actinomycetes</taxon>
        <taxon>Propionibacteriales</taxon>
        <taxon>Propionibacteriaceae</taxon>
        <taxon>Microlunatus</taxon>
    </lineage>
</organism>
<feature type="signal peptide" evidence="1">
    <location>
        <begin position="1"/>
        <end position="28"/>
    </location>
</feature>
<keyword evidence="4" id="KW-1185">Reference proteome</keyword>
<gene>
    <name evidence="3" type="ORF">GCM10011575_14710</name>
</gene>
<dbReference type="PANTHER" id="PTHR19328">
    <property type="entry name" value="HEDGEHOG-INTERACTING PROTEIN"/>
    <property type="match status" value="1"/>
</dbReference>
<dbReference type="InterPro" id="IPR011042">
    <property type="entry name" value="6-blade_b-propeller_TolB-like"/>
</dbReference>
<reference evidence="3" key="1">
    <citation type="journal article" date="2014" name="Int. J. Syst. Evol. Microbiol.">
        <title>Complete genome sequence of Corynebacterium casei LMG S-19264T (=DSM 44701T), isolated from a smear-ripened cheese.</title>
        <authorList>
            <consortium name="US DOE Joint Genome Institute (JGI-PGF)"/>
            <person name="Walter F."/>
            <person name="Albersmeier A."/>
            <person name="Kalinowski J."/>
            <person name="Ruckert C."/>
        </authorList>
    </citation>
    <scope>NUCLEOTIDE SEQUENCE</scope>
    <source>
        <strain evidence="3">CGMCC 4.7306</strain>
    </source>
</reference>
<accession>A0A917S4H0</accession>
<proteinExistence type="predicted"/>
<evidence type="ECO:0000313" key="4">
    <source>
        <dbReference type="Proteomes" id="UP000613840"/>
    </source>
</evidence>